<dbReference type="EMBL" id="WIWI01000007">
    <property type="protein sequence ID" value="MQT88203.1"/>
    <property type="molecule type" value="Genomic_DNA"/>
</dbReference>
<reference evidence="3 4" key="1">
    <citation type="submission" date="2019-10" db="EMBL/GenBank/DDBJ databases">
        <title>Evaluation of single-gene subtyping targets for Pseudomonas.</title>
        <authorList>
            <person name="Reichler S.J."/>
            <person name="Orsi R.H."/>
            <person name="Wiedmann M."/>
            <person name="Martin N.H."/>
            <person name="Murphy S.I."/>
        </authorList>
    </citation>
    <scope>NUCLEOTIDE SEQUENCE [LARGE SCALE GENOMIC DNA]</scope>
    <source>
        <strain evidence="2 4">FSL R10-3254</strain>
        <strain evidence="1 3">FSL R10-3257</strain>
    </source>
</reference>
<proteinExistence type="predicted"/>
<name>A0A7X2C2A5_9PSED</name>
<organism evidence="2 4">
    <name type="scientific">Pseudomonas helleri</name>
    <dbReference type="NCBI Taxonomy" id="1608996"/>
    <lineage>
        <taxon>Bacteria</taxon>
        <taxon>Pseudomonadati</taxon>
        <taxon>Pseudomonadota</taxon>
        <taxon>Gammaproteobacteria</taxon>
        <taxon>Pseudomonadales</taxon>
        <taxon>Pseudomonadaceae</taxon>
        <taxon>Pseudomonas</taxon>
    </lineage>
</organism>
<gene>
    <name evidence="2" type="ORF">GHO39_03420</name>
    <name evidence="1" type="ORF">GHO40_22120</name>
</gene>
<sequence length="50" mass="5361">MSTNARTWGIHDVGLDVQPLSTDGLDQLNGCLAILADIAQNDFLASFGER</sequence>
<evidence type="ECO:0000313" key="1">
    <source>
        <dbReference type="EMBL" id="MQT49402.1"/>
    </source>
</evidence>
<evidence type="ECO:0000313" key="3">
    <source>
        <dbReference type="Proteomes" id="UP000441404"/>
    </source>
</evidence>
<dbReference type="Proteomes" id="UP000441404">
    <property type="component" value="Unassembled WGS sequence"/>
</dbReference>
<accession>A0A7X2C2A5</accession>
<evidence type="ECO:0000313" key="2">
    <source>
        <dbReference type="EMBL" id="MQT88203.1"/>
    </source>
</evidence>
<dbReference type="RefSeq" id="WP_153326723.1">
    <property type="nucleotide sequence ID" value="NZ_WIWI01000007.1"/>
</dbReference>
<dbReference type="Proteomes" id="UP000489190">
    <property type="component" value="Unassembled WGS sequence"/>
</dbReference>
<dbReference type="EMBL" id="WIWJ01000053">
    <property type="protein sequence ID" value="MQT49402.1"/>
    <property type="molecule type" value="Genomic_DNA"/>
</dbReference>
<evidence type="ECO:0000313" key="4">
    <source>
        <dbReference type="Proteomes" id="UP000489190"/>
    </source>
</evidence>
<protein>
    <submittedName>
        <fullName evidence="2">Uncharacterized protein</fullName>
    </submittedName>
</protein>
<comment type="caution">
    <text evidence="2">The sequence shown here is derived from an EMBL/GenBank/DDBJ whole genome shotgun (WGS) entry which is preliminary data.</text>
</comment>
<dbReference type="AlphaFoldDB" id="A0A7X2C2A5"/>